<keyword evidence="1" id="KW-1133">Transmembrane helix</keyword>
<evidence type="ECO:0008006" key="4">
    <source>
        <dbReference type="Google" id="ProtNLM"/>
    </source>
</evidence>
<feature type="transmembrane region" description="Helical" evidence="1">
    <location>
        <begin position="9"/>
        <end position="31"/>
    </location>
</feature>
<keyword evidence="1" id="KW-0812">Transmembrane</keyword>
<feature type="transmembrane region" description="Helical" evidence="1">
    <location>
        <begin position="51"/>
        <end position="75"/>
    </location>
</feature>
<dbReference type="Proteomes" id="UP000286288">
    <property type="component" value="Unassembled WGS sequence"/>
</dbReference>
<sequence length="78" mass="8818">MTIINNQRLWLGIGIEIILLISFSMIMYFILTSGNLKQNPFSSRRKGKISLWVAAGLILLAMVLVFQGMINGALFRLF</sequence>
<evidence type="ECO:0000256" key="1">
    <source>
        <dbReference type="SAM" id="Phobius"/>
    </source>
</evidence>
<accession>A0A415EWG4</accession>
<protein>
    <recommendedName>
        <fullName evidence="4">DUF1146 domain-containing protein</fullName>
    </recommendedName>
</protein>
<evidence type="ECO:0000313" key="3">
    <source>
        <dbReference type="Proteomes" id="UP000286288"/>
    </source>
</evidence>
<proteinExistence type="predicted"/>
<gene>
    <name evidence="2" type="ORF">DW084_02895</name>
</gene>
<organism evidence="2 3">
    <name type="scientific">Enterococcus casseliflavus</name>
    <name type="common">Enterococcus flavescens</name>
    <dbReference type="NCBI Taxonomy" id="37734"/>
    <lineage>
        <taxon>Bacteria</taxon>
        <taxon>Bacillati</taxon>
        <taxon>Bacillota</taxon>
        <taxon>Bacilli</taxon>
        <taxon>Lactobacillales</taxon>
        <taxon>Enterococcaceae</taxon>
        <taxon>Enterococcus</taxon>
    </lineage>
</organism>
<comment type="caution">
    <text evidence="2">The sequence shown here is derived from an EMBL/GenBank/DDBJ whole genome shotgun (WGS) entry which is preliminary data.</text>
</comment>
<reference evidence="2 3" key="1">
    <citation type="submission" date="2018-08" db="EMBL/GenBank/DDBJ databases">
        <title>A genome reference for cultivated species of the human gut microbiota.</title>
        <authorList>
            <person name="Zou Y."/>
            <person name="Xue W."/>
            <person name="Luo G."/>
        </authorList>
    </citation>
    <scope>NUCLEOTIDE SEQUENCE [LARGE SCALE GENOMIC DNA]</scope>
    <source>
        <strain evidence="2 3">AF48-16</strain>
    </source>
</reference>
<keyword evidence="1" id="KW-0472">Membrane</keyword>
<dbReference type="AlphaFoldDB" id="A0A415EWG4"/>
<evidence type="ECO:0000313" key="2">
    <source>
        <dbReference type="EMBL" id="RHK07644.1"/>
    </source>
</evidence>
<name>A0A415EWG4_ENTCA</name>
<dbReference type="EMBL" id="QRMZ01000003">
    <property type="protein sequence ID" value="RHK07644.1"/>
    <property type="molecule type" value="Genomic_DNA"/>
</dbReference>